<keyword evidence="2" id="KW-1185">Reference proteome</keyword>
<proteinExistence type="predicted"/>
<accession>A0ABT6JSF6</accession>
<comment type="caution">
    <text evidence="1">The sequence shown here is derived from an EMBL/GenBank/DDBJ whole genome shotgun (WGS) entry which is preliminary data.</text>
</comment>
<dbReference type="RefSeq" id="WP_280577660.1">
    <property type="nucleotide sequence ID" value="NZ_JARXRO010000014.1"/>
</dbReference>
<name>A0ABT6JSF6_9GAMM</name>
<dbReference type="EMBL" id="JARXRO010000014">
    <property type="protein sequence ID" value="MDH5833398.1"/>
    <property type="molecule type" value="Genomic_DNA"/>
</dbReference>
<dbReference type="Proteomes" id="UP001156873">
    <property type="component" value="Unassembled WGS sequence"/>
</dbReference>
<evidence type="ECO:0000313" key="1">
    <source>
        <dbReference type="EMBL" id="MDH5833398.1"/>
    </source>
</evidence>
<protein>
    <submittedName>
        <fullName evidence="1">Uncharacterized protein</fullName>
    </submittedName>
</protein>
<gene>
    <name evidence="1" type="ORF">QFW81_05590</name>
</gene>
<reference evidence="1 2" key="1">
    <citation type="submission" date="2023-04" db="EMBL/GenBank/DDBJ databases">
        <title>Luteimonas sp. M1R5S59.</title>
        <authorList>
            <person name="Sun J.-Q."/>
        </authorList>
    </citation>
    <scope>NUCLEOTIDE SEQUENCE [LARGE SCALE GENOMIC DNA]</scope>
    <source>
        <strain evidence="1 2">M1R5S59</strain>
    </source>
</reference>
<evidence type="ECO:0000313" key="2">
    <source>
        <dbReference type="Proteomes" id="UP001156873"/>
    </source>
</evidence>
<organism evidence="1 2">
    <name type="scientific">Luteimonas kalidii</name>
    <dbReference type="NCBI Taxonomy" id="3042025"/>
    <lineage>
        <taxon>Bacteria</taxon>
        <taxon>Pseudomonadati</taxon>
        <taxon>Pseudomonadota</taxon>
        <taxon>Gammaproteobacteria</taxon>
        <taxon>Lysobacterales</taxon>
        <taxon>Lysobacteraceae</taxon>
        <taxon>Luteimonas</taxon>
    </lineage>
</organism>
<sequence length="480" mass="52954">MDLSATVGKSIDAFCGNKFTAADQNHCAHFVSHALEIEAGYTCRTHTGRSTRGAALRVHELFATCPRVGEWTSSEGDSHLVFVTDRANVDLDKHSMRNVPKKHVGIFWGGQIYHYSNTRDLVVQETPQRFLARFQASYGGNQALFFGGLPFAVDGVSGATAEQRPNTGHGHLIRSDRATSGSLDYYATLPGAAEFYLGREVAYGKYRGLMQPQSRLSGPRFDATQFVDEYQSVAGMLDVISSSESGGRFNRINSYDRAAFTFGFFQFAAHTPRDNLVLLLRGLAADNPAFQALFPELTVVDGVLHRRLGQHLASLEKEHPRPEKPTESNLGDLMRYLNPEGSRVDETELSTAARLVHLSNTDEASRRWQVRLAANITMQKIRRLYANWYDIDGASDLVCTAIADIHHQGRGTKSEVRAALSLSGEANRLAALCRIGEQKYSERCVSLRKSLNDAETQGTLGASIFDRASGLFKPASGWIE</sequence>